<sequence length="106" mass="11320">MHTGLVLHGTVRVQASPGTAQNSHDSPQATQAVFSTLDQTESLRNWVLPDAVTPVLLIKPIILTGNNGRLAVIADSRASTQLLRDHGMVSASPHPYVAQIHIALNL</sequence>
<reference evidence="1 2" key="1">
    <citation type="submission" date="2019-05" db="EMBL/GenBank/DDBJ databases">
        <title>Another draft genome of Portunus trituberculatus and its Hox gene families provides insights of decapod evolution.</title>
        <authorList>
            <person name="Jeong J.-H."/>
            <person name="Song I."/>
            <person name="Kim S."/>
            <person name="Choi T."/>
            <person name="Kim D."/>
            <person name="Ryu S."/>
            <person name="Kim W."/>
        </authorList>
    </citation>
    <scope>NUCLEOTIDE SEQUENCE [LARGE SCALE GENOMIC DNA]</scope>
    <source>
        <tissue evidence="1">Muscle</tissue>
    </source>
</reference>
<dbReference type="AlphaFoldDB" id="A0A5B7CKB2"/>
<dbReference type="Proteomes" id="UP000324222">
    <property type="component" value="Unassembled WGS sequence"/>
</dbReference>
<gene>
    <name evidence="1" type="ORF">E2C01_001767</name>
</gene>
<accession>A0A5B7CKB2</accession>
<organism evidence="1 2">
    <name type="scientific">Portunus trituberculatus</name>
    <name type="common">Swimming crab</name>
    <name type="synonym">Neptunus trituberculatus</name>
    <dbReference type="NCBI Taxonomy" id="210409"/>
    <lineage>
        <taxon>Eukaryota</taxon>
        <taxon>Metazoa</taxon>
        <taxon>Ecdysozoa</taxon>
        <taxon>Arthropoda</taxon>
        <taxon>Crustacea</taxon>
        <taxon>Multicrustacea</taxon>
        <taxon>Malacostraca</taxon>
        <taxon>Eumalacostraca</taxon>
        <taxon>Eucarida</taxon>
        <taxon>Decapoda</taxon>
        <taxon>Pleocyemata</taxon>
        <taxon>Brachyura</taxon>
        <taxon>Eubrachyura</taxon>
        <taxon>Portunoidea</taxon>
        <taxon>Portunidae</taxon>
        <taxon>Portuninae</taxon>
        <taxon>Portunus</taxon>
    </lineage>
</organism>
<evidence type="ECO:0000313" key="2">
    <source>
        <dbReference type="Proteomes" id="UP000324222"/>
    </source>
</evidence>
<comment type="caution">
    <text evidence="1">The sequence shown here is derived from an EMBL/GenBank/DDBJ whole genome shotgun (WGS) entry which is preliminary data.</text>
</comment>
<evidence type="ECO:0000313" key="1">
    <source>
        <dbReference type="EMBL" id="MPC09164.1"/>
    </source>
</evidence>
<proteinExistence type="predicted"/>
<keyword evidence="2" id="KW-1185">Reference proteome</keyword>
<protein>
    <submittedName>
        <fullName evidence="1">Uncharacterized protein</fullName>
    </submittedName>
</protein>
<name>A0A5B7CKB2_PORTR</name>
<dbReference type="EMBL" id="VSRR010000058">
    <property type="protein sequence ID" value="MPC09164.1"/>
    <property type="molecule type" value="Genomic_DNA"/>
</dbReference>